<dbReference type="Gene3D" id="2.30.110.10">
    <property type="entry name" value="Electron Transport, Fmn-binding Protein, Chain A"/>
    <property type="match status" value="1"/>
</dbReference>
<protein>
    <submittedName>
        <fullName evidence="2">Pyridoxamine 5'-phosphate oxidase family protein</fullName>
    </submittedName>
</protein>
<dbReference type="SUPFAM" id="SSF50475">
    <property type="entry name" value="FMN-binding split barrel"/>
    <property type="match status" value="1"/>
</dbReference>
<dbReference type="RefSeq" id="WP_377833234.1">
    <property type="nucleotide sequence ID" value="NZ_JBHRSK010000007.1"/>
</dbReference>
<dbReference type="PANTHER" id="PTHR42815">
    <property type="entry name" value="FAD-BINDING, PUTATIVE (AFU_ORTHOLOGUE AFUA_6G07600)-RELATED"/>
    <property type="match status" value="1"/>
</dbReference>
<sequence>MTRSDEIFHDGERAVQDRAGVPQDWRDRAARAIRPAMPAQHQRFVENLPLLFLGLQDGQGRPWASVSPLAAGARATAAQLSLDGLPVLADRLGLDLRPGARAAVLGLDFATRRRNRVNGTIAAATGEALTIAVEQSYGNCPKYIRRRDIRLPAGALPAAAATRIAADDAAARRIILSADTFFIATCARGGADVSHRGGPPGVLRPNADGALCFPDYAGNRYFNTLGNITASGRAGLLIPDFASGAAILLTGRARINWSAARTAEVDGAERIVEIRPDEIWHARGVFPGGAFTGAAVRGKS</sequence>
<evidence type="ECO:0000313" key="2">
    <source>
        <dbReference type="EMBL" id="MFC2968534.1"/>
    </source>
</evidence>
<reference evidence="3" key="1">
    <citation type="journal article" date="2019" name="Int. J. Syst. Evol. Microbiol.">
        <title>The Global Catalogue of Microorganisms (GCM) 10K type strain sequencing project: providing services to taxonomists for standard genome sequencing and annotation.</title>
        <authorList>
            <consortium name="The Broad Institute Genomics Platform"/>
            <consortium name="The Broad Institute Genome Sequencing Center for Infectious Disease"/>
            <person name="Wu L."/>
            <person name="Ma J."/>
        </authorList>
    </citation>
    <scope>NUCLEOTIDE SEQUENCE [LARGE SCALE GENOMIC DNA]</scope>
    <source>
        <strain evidence="3">KCTC 62192</strain>
    </source>
</reference>
<comment type="caution">
    <text evidence="2">The sequence shown here is derived from an EMBL/GenBank/DDBJ whole genome shotgun (WGS) entry which is preliminary data.</text>
</comment>
<evidence type="ECO:0000313" key="3">
    <source>
        <dbReference type="Proteomes" id="UP001595443"/>
    </source>
</evidence>
<name>A0ABV7AGQ6_9RHOB</name>
<keyword evidence="3" id="KW-1185">Reference proteome</keyword>
<dbReference type="PANTHER" id="PTHR42815:SF2">
    <property type="entry name" value="FAD-BINDING, PUTATIVE (AFU_ORTHOLOGUE AFUA_6G07600)-RELATED"/>
    <property type="match status" value="1"/>
</dbReference>
<dbReference type="InterPro" id="IPR012349">
    <property type="entry name" value="Split_barrel_FMN-bd"/>
</dbReference>
<gene>
    <name evidence="2" type="ORF">ACFOES_10545</name>
</gene>
<proteinExistence type="predicted"/>
<feature type="domain" description="Pyridoxamine 5'-phosphate oxidase N-terminal" evidence="1">
    <location>
        <begin position="169"/>
        <end position="277"/>
    </location>
</feature>
<dbReference type="Pfam" id="PF01243">
    <property type="entry name" value="PNPOx_N"/>
    <property type="match status" value="1"/>
</dbReference>
<accession>A0ABV7AGQ6</accession>
<dbReference type="EMBL" id="JBHRSK010000007">
    <property type="protein sequence ID" value="MFC2968534.1"/>
    <property type="molecule type" value="Genomic_DNA"/>
</dbReference>
<dbReference type="Proteomes" id="UP001595443">
    <property type="component" value="Unassembled WGS sequence"/>
</dbReference>
<organism evidence="2 3">
    <name type="scientific">Acidimangrovimonas pyrenivorans</name>
    <dbReference type="NCBI Taxonomy" id="2030798"/>
    <lineage>
        <taxon>Bacteria</taxon>
        <taxon>Pseudomonadati</taxon>
        <taxon>Pseudomonadota</taxon>
        <taxon>Alphaproteobacteria</taxon>
        <taxon>Rhodobacterales</taxon>
        <taxon>Paracoccaceae</taxon>
        <taxon>Acidimangrovimonas</taxon>
    </lineage>
</organism>
<dbReference type="InterPro" id="IPR011576">
    <property type="entry name" value="Pyridox_Oxase_N"/>
</dbReference>
<evidence type="ECO:0000259" key="1">
    <source>
        <dbReference type="Pfam" id="PF01243"/>
    </source>
</evidence>